<evidence type="ECO:0000313" key="5">
    <source>
        <dbReference type="Proteomes" id="UP000078596"/>
    </source>
</evidence>
<keyword evidence="4" id="KW-0413">Isomerase</keyword>
<dbReference type="PANTHER" id="PTHR35303">
    <property type="entry name" value="OS02G0197800 PROTEIN"/>
    <property type="match status" value="1"/>
</dbReference>
<keyword evidence="1" id="KW-0479">Metal-binding</keyword>
<dbReference type="AlphaFoldDB" id="A0A191ZFX2"/>
<evidence type="ECO:0000256" key="2">
    <source>
        <dbReference type="ARBA" id="ARBA00023004"/>
    </source>
</evidence>
<gene>
    <name evidence="4" type="ORF">A9404_04610</name>
</gene>
<keyword evidence="5" id="KW-1185">Reference proteome</keyword>
<dbReference type="OrthoDB" id="9794178at2"/>
<dbReference type="RefSeq" id="WP_066099108.1">
    <property type="nucleotide sequence ID" value="NZ_CP016027.1"/>
</dbReference>
<protein>
    <submittedName>
        <fullName evidence="4">1-(5-phosphoribosyl)-5-((5-phosphoribosylamino)methylideneamino)imidazole-4-carboxamide isomerase</fullName>
    </submittedName>
</protein>
<name>A0A191ZFX2_9GAMM</name>
<reference evidence="4 5" key="1">
    <citation type="submission" date="2016-06" db="EMBL/GenBank/DDBJ databases">
        <title>Insight into the functional genes involving in sulfur oxidation in Pearl River water.</title>
        <authorList>
            <person name="Luo J."/>
            <person name="Tan X."/>
            <person name="Lin W."/>
        </authorList>
    </citation>
    <scope>NUCLEOTIDE SEQUENCE [LARGE SCALE GENOMIC DNA]</scope>
    <source>
        <strain evidence="4 5">LS2</strain>
    </source>
</reference>
<keyword evidence="2" id="KW-0408">Iron</keyword>
<evidence type="ECO:0000313" key="4">
    <source>
        <dbReference type="EMBL" id="ANJ66752.1"/>
    </source>
</evidence>
<organism evidence="4 5">
    <name type="scientific">Halothiobacillus diazotrophicus</name>
    <dbReference type="NCBI Taxonomy" id="1860122"/>
    <lineage>
        <taxon>Bacteria</taxon>
        <taxon>Pseudomonadati</taxon>
        <taxon>Pseudomonadota</taxon>
        <taxon>Gammaproteobacteria</taxon>
        <taxon>Chromatiales</taxon>
        <taxon>Halothiobacillaceae</taxon>
        <taxon>Halothiobacillus</taxon>
    </lineage>
</organism>
<accession>A0A191ZFX2</accession>
<proteinExistence type="predicted"/>
<dbReference type="InterPro" id="IPR010376">
    <property type="entry name" value="GBBH-like_N"/>
</dbReference>
<dbReference type="KEGG" id="haz:A9404_04610"/>
<dbReference type="GO" id="GO:0016853">
    <property type="term" value="F:isomerase activity"/>
    <property type="evidence" value="ECO:0007669"/>
    <property type="project" value="UniProtKB-KW"/>
</dbReference>
<dbReference type="EMBL" id="CP016027">
    <property type="protein sequence ID" value="ANJ66752.1"/>
    <property type="molecule type" value="Genomic_DNA"/>
</dbReference>
<feature type="domain" description="Gamma-butyrobetaine hydroxylase-like N-terminal" evidence="3">
    <location>
        <begin position="9"/>
        <end position="92"/>
    </location>
</feature>
<sequence>MQHSATELKFNKTEQTLFVRFADDVQGTLSSEFLRVFSPSAEVRGHGGGEPMLVLGKEQVRIVALEPVGRYAVKLVFDDGHDSGLYDWDTLHELCVTHDSLWQNYLERLTAVGLEHGAPQKPATVKITDVLAESGAKPNNASRSDS</sequence>
<dbReference type="InterPro" id="IPR038492">
    <property type="entry name" value="GBBH-like_N_sf"/>
</dbReference>
<dbReference type="GO" id="GO:0046872">
    <property type="term" value="F:metal ion binding"/>
    <property type="evidence" value="ECO:0007669"/>
    <property type="project" value="UniProtKB-KW"/>
</dbReference>
<evidence type="ECO:0000256" key="1">
    <source>
        <dbReference type="ARBA" id="ARBA00022723"/>
    </source>
</evidence>
<dbReference type="Pfam" id="PF06155">
    <property type="entry name" value="GBBH-like_N"/>
    <property type="match status" value="1"/>
</dbReference>
<dbReference type="Proteomes" id="UP000078596">
    <property type="component" value="Chromosome"/>
</dbReference>
<evidence type="ECO:0000259" key="3">
    <source>
        <dbReference type="Pfam" id="PF06155"/>
    </source>
</evidence>
<dbReference type="PANTHER" id="PTHR35303:SF5">
    <property type="entry name" value="OS02G0197800 PROTEIN"/>
    <property type="match status" value="1"/>
</dbReference>
<dbReference type="STRING" id="1860122.A9404_04610"/>
<dbReference type="Gene3D" id="3.30.2020.30">
    <property type="match status" value="1"/>
</dbReference>